<dbReference type="RefSeq" id="WP_136360072.1">
    <property type="nucleotide sequence ID" value="NZ_SSNY01000016.1"/>
</dbReference>
<proteinExistence type="inferred from homology"/>
<sequence length="162" mass="18200">MTATIDIAPSSDRELVLARIIDAPRANIWRCWTEPELVTQWFVPKPWSVPRAEMDVRPGGSSLIVMADPNGNEYPNPGVYLDVVSNEKLVFTDAFTSAWQPSGKPFMVGIVTLEDAGEGRTRYVATVRHWTVEDREQHEKMGFYEGWGICAEQLETLAKSLS</sequence>
<comment type="similarity">
    <text evidence="1">Belongs to the AHA1 family.</text>
</comment>
<dbReference type="Pfam" id="PF08327">
    <property type="entry name" value="AHSA1"/>
    <property type="match status" value="1"/>
</dbReference>
<gene>
    <name evidence="3" type="ORF">E6C48_20595</name>
</gene>
<name>A0ABY2Q293_9HYPH</name>
<dbReference type="CDD" id="cd08896">
    <property type="entry name" value="SRPBCC_CalC_Aha1-like_3"/>
    <property type="match status" value="1"/>
</dbReference>
<dbReference type="SUPFAM" id="SSF55961">
    <property type="entry name" value="Bet v1-like"/>
    <property type="match status" value="1"/>
</dbReference>
<evidence type="ECO:0000313" key="3">
    <source>
        <dbReference type="EMBL" id="THF54681.1"/>
    </source>
</evidence>
<accession>A0ABY2Q293</accession>
<dbReference type="EMBL" id="SSNY01000016">
    <property type="protein sequence ID" value="THF54681.1"/>
    <property type="molecule type" value="Genomic_DNA"/>
</dbReference>
<evidence type="ECO:0000313" key="4">
    <source>
        <dbReference type="Proteomes" id="UP000306441"/>
    </source>
</evidence>
<dbReference type="Proteomes" id="UP000306441">
    <property type="component" value="Unassembled WGS sequence"/>
</dbReference>
<keyword evidence="4" id="KW-1185">Reference proteome</keyword>
<evidence type="ECO:0000256" key="1">
    <source>
        <dbReference type="ARBA" id="ARBA00006817"/>
    </source>
</evidence>
<protein>
    <submittedName>
        <fullName evidence="3">Polyketide cyclase</fullName>
    </submittedName>
</protein>
<dbReference type="Gene3D" id="3.30.530.20">
    <property type="match status" value="1"/>
</dbReference>
<reference evidence="3 4" key="1">
    <citation type="submission" date="2019-04" db="EMBL/GenBank/DDBJ databases">
        <title>Mesorhizobium composti sp. nov., isolated from compost.</title>
        <authorList>
            <person name="Lin S.-Y."/>
            <person name="Hameed A."/>
            <person name="Hsieh Y.-T."/>
            <person name="Young C.-C."/>
        </authorList>
    </citation>
    <scope>NUCLEOTIDE SEQUENCE [LARGE SCALE GENOMIC DNA]</scope>
    <source>
        <strain evidence="3 4">CC-YTH430</strain>
    </source>
</reference>
<feature type="domain" description="Activator of Hsp90 ATPase homologue 1/2-like C-terminal" evidence="2">
    <location>
        <begin position="22"/>
        <end position="158"/>
    </location>
</feature>
<organism evidence="3 4">
    <name type="scientific">Ollibium composti</name>
    <dbReference type="NCBI Taxonomy" id="2675109"/>
    <lineage>
        <taxon>Bacteria</taxon>
        <taxon>Pseudomonadati</taxon>
        <taxon>Pseudomonadota</taxon>
        <taxon>Alphaproteobacteria</taxon>
        <taxon>Hyphomicrobiales</taxon>
        <taxon>Phyllobacteriaceae</taxon>
        <taxon>Ollibium</taxon>
    </lineage>
</organism>
<comment type="caution">
    <text evidence="3">The sequence shown here is derived from an EMBL/GenBank/DDBJ whole genome shotgun (WGS) entry which is preliminary data.</text>
</comment>
<dbReference type="InterPro" id="IPR023393">
    <property type="entry name" value="START-like_dom_sf"/>
</dbReference>
<evidence type="ECO:0000259" key="2">
    <source>
        <dbReference type="Pfam" id="PF08327"/>
    </source>
</evidence>
<dbReference type="InterPro" id="IPR013538">
    <property type="entry name" value="ASHA1/2-like_C"/>
</dbReference>